<dbReference type="Proteomes" id="UP001064048">
    <property type="component" value="Chromosome 27"/>
</dbReference>
<accession>A0ACC0L000</accession>
<evidence type="ECO:0000313" key="2">
    <source>
        <dbReference type="Proteomes" id="UP001064048"/>
    </source>
</evidence>
<evidence type="ECO:0000313" key="1">
    <source>
        <dbReference type="EMBL" id="KAI8441704.1"/>
    </source>
</evidence>
<keyword evidence="2" id="KW-1185">Reference proteome</keyword>
<name>A0ACC0L000_CHOFU</name>
<comment type="caution">
    <text evidence="1">The sequence shown here is derived from an EMBL/GenBank/DDBJ whole genome shotgun (WGS) entry which is preliminary data.</text>
</comment>
<organism evidence="1 2">
    <name type="scientific">Choristoneura fumiferana</name>
    <name type="common">Spruce budworm moth</name>
    <name type="synonym">Archips fumiferana</name>
    <dbReference type="NCBI Taxonomy" id="7141"/>
    <lineage>
        <taxon>Eukaryota</taxon>
        <taxon>Metazoa</taxon>
        <taxon>Ecdysozoa</taxon>
        <taxon>Arthropoda</taxon>
        <taxon>Hexapoda</taxon>
        <taxon>Insecta</taxon>
        <taxon>Pterygota</taxon>
        <taxon>Neoptera</taxon>
        <taxon>Endopterygota</taxon>
        <taxon>Lepidoptera</taxon>
        <taxon>Glossata</taxon>
        <taxon>Ditrysia</taxon>
        <taxon>Tortricoidea</taxon>
        <taxon>Tortricidae</taxon>
        <taxon>Tortricinae</taxon>
        <taxon>Choristoneura</taxon>
    </lineage>
</organism>
<reference evidence="1 2" key="1">
    <citation type="journal article" date="2022" name="Genome Biol. Evol.">
        <title>The Spruce Budworm Genome: Reconstructing the Evolutionary History of Antifreeze Proteins.</title>
        <authorList>
            <person name="Beliveau C."/>
            <person name="Gagne P."/>
            <person name="Picq S."/>
            <person name="Vernygora O."/>
            <person name="Keeling C.I."/>
            <person name="Pinkney K."/>
            <person name="Doucet D."/>
            <person name="Wen F."/>
            <person name="Johnston J.S."/>
            <person name="Maaroufi H."/>
            <person name="Boyle B."/>
            <person name="Laroche J."/>
            <person name="Dewar K."/>
            <person name="Juretic N."/>
            <person name="Blackburn G."/>
            <person name="Nisole A."/>
            <person name="Brunet B."/>
            <person name="Brandao M."/>
            <person name="Lumley L."/>
            <person name="Duan J."/>
            <person name="Quan G."/>
            <person name="Lucarotti C.J."/>
            <person name="Roe A.D."/>
            <person name="Sperling F.A.H."/>
            <person name="Levesque R.C."/>
            <person name="Cusson M."/>
        </authorList>
    </citation>
    <scope>NUCLEOTIDE SEQUENCE [LARGE SCALE GENOMIC DNA]</scope>
    <source>
        <strain evidence="1">Glfc:IPQL:Cfum</strain>
    </source>
</reference>
<gene>
    <name evidence="1" type="ORF">MSG28_015236</name>
</gene>
<dbReference type="EMBL" id="CM046127">
    <property type="protein sequence ID" value="KAI8441704.1"/>
    <property type="molecule type" value="Genomic_DNA"/>
</dbReference>
<protein>
    <submittedName>
        <fullName evidence="1">Uncharacterized protein</fullName>
    </submittedName>
</protein>
<proteinExistence type="predicted"/>
<sequence>MWGKWDGGCSVRWVDISGVYTQRSCRARHKPAIGRHFVSKRLAKMEWRRAHLLEASRDWLPPLGRPPSTHLGGD</sequence>